<dbReference type="Gene3D" id="1.10.10.10">
    <property type="entry name" value="Winged helix-like DNA-binding domain superfamily/Winged helix DNA-binding domain"/>
    <property type="match status" value="1"/>
</dbReference>
<protein>
    <recommendedName>
        <fullName evidence="6">RNA polymerase sigma factor</fullName>
    </recommendedName>
</protein>
<evidence type="ECO:0000256" key="6">
    <source>
        <dbReference type="RuleBase" id="RU000716"/>
    </source>
</evidence>
<evidence type="ECO:0000259" key="9">
    <source>
        <dbReference type="Pfam" id="PF08281"/>
    </source>
</evidence>
<evidence type="ECO:0000256" key="1">
    <source>
        <dbReference type="ARBA" id="ARBA00010641"/>
    </source>
</evidence>
<dbReference type="SUPFAM" id="SSF88659">
    <property type="entry name" value="Sigma3 and sigma4 domains of RNA polymerase sigma factors"/>
    <property type="match status" value="1"/>
</dbReference>
<dbReference type="Pfam" id="PF04542">
    <property type="entry name" value="Sigma70_r2"/>
    <property type="match status" value="1"/>
</dbReference>
<keyword evidence="7" id="KW-0472">Membrane</keyword>
<feature type="transmembrane region" description="Helical" evidence="7">
    <location>
        <begin position="355"/>
        <end position="374"/>
    </location>
</feature>
<proteinExistence type="inferred from homology"/>
<keyword evidence="7" id="KW-0812">Transmembrane</keyword>
<organism evidence="10 11">
    <name type="scientific">Lysobacter hankyongensis</name>
    <dbReference type="NCBI Taxonomy" id="1176535"/>
    <lineage>
        <taxon>Bacteria</taxon>
        <taxon>Pseudomonadati</taxon>
        <taxon>Pseudomonadota</taxon>
        <taxon>Gammaproteobacteria</taxon>
        <taxon>Lysobacterales</taxon>
        <taxon>Lysobacteraceae</taxon>
        <taxon>Lysobacter</taxon>
    </lineage>
</organism>
<keyword evidence="3 6" id="KW-0731">Sigma factor</keyword>
<keyword evidence="2 6" id="KW-0805">Transcription regulation</keyword>
<dbReference type="InterPro" id="IPR007627">
    <property type="entry name" value="RNA_pol_sigma70_r2"/>
</dbReference>
<dbReference type="InterPro" id="IPR039425">
    <property type="entry name" value="RNA_pol_sigma-70-like"/>
</dbReference>
<reference evidence="11" key="1">
    <citation type="journal article" date="2019" name="Int. J. Syst. Evol. Microbiol.">
        <title>The Global Catalogue of Microorganisms (GCM) 10K type strain sequencing project: providing services to taxonomists for standard genome sequencing and annotation.</title>
        <authorList>
            <consortium name="The Broad Institute Genomics Platform"/>
            <consortium name="The Broad Institute Genome Sequencing Center for Infectious Disease"/>
            <person name="Wu L."/>
            <person name="Ma J."/>
        </authorList>
    </citation>
    <scope>NUCLEOTIDE SEQUENCE [LARGE SCALE GENOMIC DNA]</scope>
    <source>
        <strain evidence="11">JCM 18204</strain>
    </source>
</reference>
<feature type="domain" description="RNA polymerase sigma factor 70 region 4 type 2" evidence="9">
    <location>
        <begin position="128"/>
        <end position="178"/>
    </location>
</feature>
<dbReference type="InterPro" id="IPR013324">
    <property type="entry name" value="RNA_pol_sigma_r3/r4-like"/>
</dbReference>
<evidence type="ECO:0000313" key="10">
    <source>
        <dbReference type="EMBL" id="GAA4781332.1"/>
    </source>
</evidence>
<feature type="transmembrane region" description="Helical" evidence="7">
    <location>
        <begin position="277"/>
        <end position="295"/>
    </location>
</feature>
<evidence type="ECO:0000256" key="5">
    <source>
        <dbReference type="ARBA" id="ARBA00023163"/>
    </source>
</evidence>
<dbReference type="InterPro" id="IPR000838">
    <property type="entry name" value="RNA_pol_sigma70_ECF_CS"/>
</dbReference>
<dbReference type="InterPro" id="IPR013249">
    <property type="entry name" value="RNA_pol_sigma70_r4_t2"/>
</dbReference>
<keyword evidence="4 6" id="KW-0238">DNA-binding</keyword>
<dbReference type="InterPro" id="IPR013325">
    <property type="entry name" value="RNA_pol_sigma_r2"/>
</dbReference>
<dbReference type="Gene3D" id="1.10.1740.10">
    <property type="match status" value="1"/>
</dbReference>
<gene>
    <name evidence="10" type="ORF">GCM10023307_02020</name>
</gene>
<feature type="transmembrane region" description="Helical" evidence="7">
    <location>
        <begin position="234"/>
        <end position="257"/>
    </location>
</feature>
<feature type="transmembrane region" description="Helical" evidence="7">
    <location>
        <begin position="301"/>
        <end position="322"/>
    </location>
</feature>
<name>A0ABP9AJR2_9GAMM</name>
<keyword evidence="7" id="KW-1133">Transmembrane helix</keyword>
<keyword evidence="5 6" id="KW-0804">Transcription</keyword>
<evidence type="ECO:0000259" key="8">
    <source>
        <dbReference type="Pfam" id="PF04542"/>
    </source>
</evidence>
<dbReference type="PROSITE" id="PS01063">
    <property type="entry name" value="SIGMA70_ECF"/>
    <property type="match status" value="1"/>
</dbReference>
<dbReference type="NCBIfam" id="TIGR02937">
    <property type="entry name" value="sigma70-ECF"/>
    <property type="match status" value="1"/>
</dbReference>
<dbReference type="InterPro" id="IPR014284">
    <property type="entry name" value="RNA_pol_sigma-70_dom"/>
</dbReference>
<evidence type="ECO:0000256" key="3">
    <source>
        <dbReference type="ARBA" id="ARBA00023082"/>
    </source>
</evidence>
<dbReference type="PANTHER" id="PTHR43133:SF25">
    <property type="entry name" value="RNA POLYMERASE SIGMA FACTOR RFAY-RELATED"/>
    <property type="match status" value="1"/>
</dbReference>
<feature type="domain" description="RNA polymerase sigma-70 region 2" evidence="8">
    <location>
        <begin position="27"/>
        <end position="92"/>
    </location>
</feature>
<comment type="similarity">
    <text evidence="1 6">Belongs to the sigma-70 factor family. ECF subfamily.</text>
</comment>
<evidence type="ECO:0000313" key="11">
    <source>
        <dbReference type="Proteomes" id="UP001499959"/>
    </source>
</evidence>
<dbReference type="CDD" id="cd06171">
    <property type="entry name" value="Sigma70_r4"/>
    <property type="match status" value="1"/>
</dbReference>
<dbReference type="InterPro" id="IPR036388">
    <property type="entry name" value="WH-like_DNA-bd_sf"/>
</dbReference>
<evidence type="ECO:0000256" key="7">
    <source>
        <dbReference type="SAM" id="Phobius"/>
    </source>
</evidence>
<evidence type="ECO:0000256" key="4">
    <source>
        <dbReference type="ARBA" id="ARBA00023125"/>
    </source>
</evidence>
<dbReference type="EMBL" id="BAABJE010000001">
    <property type="protein sequence ID" value="GAA4781332.1"/>
    <property type="molecule type" value="Genomic_DNA"/>
</dbReference>
<dbReference type="Pfam" id="PF08281">
    <property type="entry name" value="Sigma70_r4_2"/>
    <property type="match status" value="1"/>
</dbReference>
<keyword evidence="11" id="KW-1185">Reference proteome</keyword>
<sequence length="378" mass="40461">MSAVDALIAVELPAARDGDRAAFGRIVAACQNTVTAVALAITRDVSASEDIAQEAFLTAWQHLRRLQNPTSFLPWLRQIARNLARDHLRAGRHRPLDGEGAEIAIELAADPSPTPMQQHEQDERERAAVELISALPEESREALLLFYREGQSSRQVALLLGLSDAAVRKRLSRARQSLREDLLARFGEFAADSAPGAAFTSIVASALTIASPPAAAKGILTVGAAVGAKTLGKIVAGSAGSLAIGVLGGFAGIWLGLRRQLKDAIDDEERRALTRSAGINALTTVGFVIAMLLIVRFDGGWLWPLIAGLAFMGTIFYQSMVVQPRAMARRRALEAQRDPVRAAARRRRERIQCRVGAILGAVFGFGGLIAGLIVSGRL</sequence>
<evidence type="ECO:0000256" key="2">
    <source>
        <dbReference type="ARBA" id="ARBA00023015"/>
    </source>
</evidence>
<dbReference type="Proteomes" id="UP001499959">
    <property type="component" value="Unassembled WGS sequence"/>
</dbReference>
<dbReference type="SUPFAM" id="SSF88946">
    <property type="entry name" value="Sigma2 domain of RNA polymerase sigma factors"/>
    <property type="match status" value="1"/>
</dbReference>
<comment type="caution">
    <text evidence="10">The sequence shown here is derived from an EMBL/GenBank/DDBJ whole genome shotgun (WGS) entry which is preliminary data.</text>
</comment>
<accession>A0ABP9AJR2</accession>
<dbReference type="PANTHER" id="PTHR43133">
    <property type="entry name" value="RNA POLYMERASE ECF-TYPE SIGMA FACTO"/>
    <property type="match status" value="1"/>
</dbReference>